<protein>
    <submittedName>
        <fullName evidence="3">DUF2059 domain-containing protein</fullName>
    </submittedName>
</protein>
<accession>A0ABX2IWI2</accession>
<reference evidence="3 4" key="1">
    <citation type="submission" date="2020-06" db="EMBL/GenBank/DDBJ databases">
        <title>Sulfitobacter algicola sp. nov., isolated from green algae.</title>
        <authorList>
            <person name="Wang C."/>
        </authorList>
    </citation>
    <scope>NUCLEOTIDE SEQUENCE [LARGE SCALE GENOMIC DNA]</scope>
    <source>
        <strain evidence="3 4">1151</strain>
    </source>
</reference>
<proteinExistence type="predicted"/>
<feature type="domain" description="DUF2059" evidence="2">
    <location>
        <begin position="76"/>
        <end position="132"/>
    </location>
</feature>
<name>A0ABX2IWI2_9RHOB</name>
<dbReference type="Pfam" id="PF09832">
    <property type="entry name" value="DUF2059"/>
    <property type="match status" value="1"/>
</dbReference>
<comment type="caution">
    <text evidence="3">The sequence shown here is derived from an EMBL/GenBank/DDBJ whole genome shotgun (WGS) entry which is preliminary data.</text>
</comment>
<dbReference type="InterPro" id="IPR018637">
    <property type="entry name" value="DUF2059"/>
</dbReference>
<dbReference type="EMBL" id="JABUFE010000005">
    <property type="protein sequence ID" value="NSX55267.1"/>
    <property type="molecule type" value="Genomic_DNA"/>
</dbReference>
<evidence type="ECO:0000313" key="3">
    <source>
        <dbReference type="EMBL" id="NSX55267.1"/>
    </source>
</evidence>
<keyword evidence="1" id="KW-0732">Signal</keyword>
<sequence length="273" mass="30859">MIRSLTFFLVFLCTPVISFAQNRVDPLIEALRLEEIITVMRQEGLSYGDELADDMFPGRGTGPDWQATVSGIYETERMMTTIATTLEVEMEGVEIEPLVTFFQSDLGKKIIGLELSAREAFLDESVEEAANDRFRMLEQDGDARLDLIKEFSRTNDLIDSNVVGAMNSNYAFFIGLIDAGGFPNQLTEEQILTDVWEQEPEIRENTTEWLYSYQLLAYQPLTDDELQAYVEFSTSEEAQAMNRALFVGFDMMFTNISRALGTSVGIYMGGQEL</sequence>
<dbReference type="RefSeq" id="WP_174138117.1">
    <property type="nucleotide sequence ID" value="NZ_JABUFE010000005.1"/>
</dbReference>
<evidence type="ECO:0000259" key="2">
    <source>
        <dbReference type="Pfam" id="PF09832"/>
    </source>
</evidence>
<evidence type="ECO:0000256" key="1">
    <source>
        <dbReference type="SAM" id="SignalP"/>
    </source>
</evidence>
<feature type="signal peptide" evidence="1">
    <location>
        <begin position="1"/>
        <end position="20"/>
    </location>
</feature>
<keyword evidence="4" id="KW-1185">Reference proteome</keyword>
<organism evidence="3 4">
    <name type="scientific">Parasulfitobacter algicola</name>
    <dbReference type="NCBI Taxonomy" id="2614809"/>
    <lineage>
        <taxon>Bacteria</taxon>
        <taxon>Pseudomonadati</taxon>
        <taxon>Pseudomonadota</taxon>
        <taxon>Alphaproteobacteria</taxon>
        <taxon>Rhodobacterales</taxon>
        <taxon>Roseobacteraceae</taxon>
        <taxon>Parasulfitobacter</taxon>
    </lineage>
</organism>
<dbReference type="Proteomes" id="UP000777935">
    <property type="component" value="Unassembled WGS sequence"/>
</dbReference>
<gene>
    <name evidence="3" type="ORF">HRQ87_10690</name>
</gene>
<feature type="chain" id="PRO_5046090037" evidence="1">
    <location>
        <begin position="21"/>
        <end position="273"/>
    </location>
</feature>
<evidence type="ECO:0000313" key="4">
    <source>
        <dbReference type="Proteomes" id="UP000777935"/>
    </source>
</evidence>